<dbReference type="OrthoDB" id="9798476at2"/>
<dbReference type="EMBL" id="SPQQ01000009">
    <property type="protein sequence ID" value="TGE36129.1"/>
    <property type="molecule type" value="Genomic_DNA"/>
</dbReference>
<dbReference type="RefSeq" id="WP_135550521.1">
    <property type="nucleotide sequence ID" value="NZ_SPQQ01000009.1"/>
</dbReference>
<proteinExistence type="predicted"/>
<dbReference type="Proteomes" id="UP000298460">
    <property type="component" value="Unassembled WGS sequence"/>
</dbReference>
<dbReference type="AlphaFoldDB" id="A0A4Z0R0S5"/>
<comment type="caution">
    <text evidence="2">The sequence shown here is derived from an EMBL/GenBank/DDBJ whole genome shotgun (WGS) entry which is preliminary data.</text>
</comment>
<evidence type="ECO:0000259" key="1">
    <source>
        <dbReference type="Pfam" id="PF09350"/>
    </source>
</evidence>
<dbReference type="Pfam" id="PF09350">
    <property type="entry name" value="DJC28_CD"/>
    <property type="match status" value="1"/>
</dbReference>
<accession>A0A4Z0R0S5</accession>
<dbReference type="InterPro" id="IPR018961">
    <property type="entry name" value="DnaJ_homolog_subfam-C_membr-28"/>
</dbReference>
<name>A0A4Z0R0S5_9FIRM</name>
<organism evidence="2 3">
    <name type="scientific">Desulfosporosinus fructosivorans</name>
    <dbReference type="NCBI Taxonomy" id="2018669"/>
    <lineage>
        <taxon>Bacteria</taxon>
        <taxon>Bacillati</taxon>
        <taxon>Bacillota</taxon>
        <taxon>Clostridia</taxon>
        <taxon>Eubacteriales</taxon>
        <taxon>Desulfitobacteriaceae</taxon>
        <taxon>Desulfosporosinus</taxon>
    </lineage>
</organism>
<protein>
    <submittedName>
        <fullName evidence="2">DUF1992 domain-containing protein</fullName>
    </submittedName>
</protein>
<evidence type="ECO:0000313" key="2">
    <source>
        <dbReference type="EMBL" id="TGE36129.1"/>
    </source>
</evidence>
<keyword evidence="3" id="KW-1185">Reference proteome</keyword>
<gene>
    <name evidence="2" type="ORF">E4K67_21610</name>
</gene>
<sequence length="107" mass="12229">MKDIFGTLTERRILEAIARGDFKNLPGTGRPVKIESLYFLPRKLRAAYIVLKNSGYLDQDTSDNTCRSNPSPNVDLNPPNDFATISKQELSENILKYNVMLDCKRRH</sequence>
<reference evidence="2 3" key="1">
    <citation type="submission" date="2019-03" db="EMBL/GenBank/DDBJ databases">
        <title>Draft Genome Sequence of Desulfosporosinus fructosivorans Strain 63.6F, Isolated from Marine Sediment in the Baltic Sea.</title>
        <authorList>
            <person name="Hausmann B."/>
            <person name="Vandieken V."/>
            <person name="Pjevac P."/>
            <person name="Schreck K."/>
            <person name="Herbold C.W."/>
            <person name="Loy A."/>
        </authorList>
    </citation>
    <scope>NUCLEOTIDE SEQUENCE [LARGE SCALE GENOMIC DNA]</scope>
    <source>
        <strain evidence="2 3">63.6F</strain>
    </source>
</reference>
<evidence type="ECO:0000313" key="3">
    <source>
        <dbReference type="Proteomes" id="UP000298460"/>
    </source>
</evidence>
<feature type="domain" description="DnaJ homologue subfamily C member 28 conserved" evidence="1">
    <location>
        <begin position="9"/>
        <end position="59"/>
    </location>
</feature>